<gene>
    <name evidence="3" type="ORF">C1645_813010</name>
</gene>
<dbReference type="EMBL" id="QKYT01000018">
    <property type="protein sequence ID" value="RIA98280.1"/>
    <property type="molecule type" value="Genomic_DNA"/>
</dbReference>
<evidence type="ECO:0000256" key="2">
    <source>
        <dbReference type="SAM" id="MobiDB-lite"/>
    </source>
</evidence>
<sequence>MSITLLCFIKGNTLANAFPIHIDGNSLVNKPELLATRKIEDYWSEKPPKRNIHVIIKLLHKFLSLEKALSCILPLVTYSPKCITLKITTKVNVGEEDVHNAMNINICMILNDLMGPKYDFTRYPTYTPGIPDFNYHLVELLILFKAKYDKAKDEITKLRVKLRNRIKELEKTRIDTTARYDIENVRHDAKNAKLKDSSSKKLANIPDPIVTNDAVPANSKSSEEKMMDTFLNEANKKRLAMRLGRESGRRMNYMNSENHNAIRDREHYSKSTFLSTSSNSNDLKHSMPLVGALYNEDKFRVEDKLPRQVKLPCQNANHLMQQIHYDGTELAKSFKNRSELHQQLKNSEEESKNNTGTRMVHPACSRNIQALSLQLGQLLRVNSLEGNTRAEKKLCHFVLPNDRPKSWKNEGNTSVCQVSASNEIDEVHEYYNNLPIIVETIMNPNRSYIANSLGFKLHDKDQENYISYIKEELIGYIEDVLEFGTLLFLGDYFKRVKRVTMGINAKGVPWIVDANGGNIVDVSGRRSVGVIGLEIAGPSIDGITDLDGIFLITFDDFLDMLQGGTDYSISEFNHLAIEIEKTLEDILTIEEELKHTNIIKTANKIF</sequence>
<keyword evidence="1" id="KW-0175">Coiled coil</keyword>
<evidence type="ECO:0000313" key="4">
    <source>
        <dbReference type="Proteomes" id="UP000265703"/>
    </source>
</evidence>
<dbReference type="AlphaFoldDB" id="A0A397TJ79"/>
<protein>
    <submittedName>
        <fullName evidence="3">Uncharacterized protein</fullName>
    </submittedName>
</protein>
<comment type="caution">
    <text evidence="3">The sequence shown here is derived from an EMBL/GenBank/DDBJ whole genome shotgun (WGS) entry which is preliminary data.</text>
</comment>
<evidence type="ECO:0000313" key="3">
    <source>
        <dbReference type="EMBL" id="RIA98280.1"/>
    </source>
</evidence>
<feature type="compositionally biased region" description="Basic and acidic residues" evidence="2">
    <location>
        <begin position="339"/>
        <end position="352"/>
    </location>
</feature>
<dbReference type="Proteomes" id="UP000265703">
    <property type="component" value="Unassembled WGS sequence"/>
</dbReference>
<name>A0A397TJ79_9GLOM</name>
<feature type="coiled-coil region" evidence="1">
    <location>
        <begin position="148"/>
        <end position="179"/>
    </location>
</feature>
<dbReference type="OrthoDB" id="2398066at2759"/>
<evidence type="ECO:0000256" key="1">
    <source>
        <dbReference type="SAM" id="Coils"/>
    </source>
</evidence>
<proteinExistence type="predicted"/>
<feature type="region of interest" description="Disordered" evidence="2">
    <location>
        <begin position="339"/>
        <end position="359"/>
    </location>
</feature>
<accession>A0A397TJ79</accession>
<keyword evidence="4" id="KW-1185">Reference proteome</keyword>
<organism evidence="3 4">
    <name type="scientific">Glomus cerebriforme</name>
    <dbReference type="NCBI Taxonomy" id="658196"/>
    <lineage>
        <taxon>Eukaryota</taxon>
        <taxon>Fungi</taxon>
        <taxon>Fungi incertae sedis</taxon>
        <taxon>Mucoromycota</taxon>
        <taxon>Glomeromycotina</taxon>
        <taxon>Glomeromycetes</taxon>
        <taxon>Glomerales</taxon>
        <taxon>Glomeraceae</taxon>
        <taxon>Glomus</taxon>
    </lineage>
</organism>
<reference evidence="3 4" key="1">
    <citation type="submission" date="2018-06" db="EMBL/GenBank/DDBJ databases">
        <title>Comparative genomics reveals the genomic features of Rhizophagus irregularis, R. cerebriforme, R. diaphanum and Gigaspora rosea, and their symbiotic lifestyle signature.</title>
        <authorList>
            <person name="Morin E."/>
            <person name="San Clemente H."/>
            <person name="Chen E.C.H."/>
            <person name="De La Providencia I."/>
            <person name="Hainaut M."/>
            <person name="Kuo A."/>
            <person name="Kohler A."/>
            <person name="Murat C."/>
            <person name="Tang N."/>
            <person name="Roy S."/>
            <person name="Loubradou J."/>
            <person name="Henrissat B."/>
            <person name="Grigoriev I.V."/>
            <person name="Corradi N."/>
            <person name="Roux C."/>
            <person name="Martin F.M."/>
        </authorList>
    </citation>
    <scope>NUCLEOTIDE SEQUENCE [LARGE SCALE GENOMIC DNA]</scope>
    <source>
        <strain evidence="3 4">DAOM 227022</strain>
    </source>
</reference>